<dbReference type="InterPro" id="IPR044669">
    <property type="entry name" value="YneE/VCCN1/2-like"/>
</dbReference>
<evidence type="ECO:0000256" key="8">
    <source>
        <dbReference type="ARBA" id="ARBA00034708"/>
    </source>
</evidence>
<evidence type="ECO:0000256" key="1">
    <source>
        <dbReference type="ARBA" id="ARBA00004651"/>
    </source>
</evidence>
<dbReference type="Pfam" id="PF25539">
    <property type="entry name" value="Bestrophin_2"/>
    <property type="match status" value="1"/>
</dbReference>
<organism evidence="10 11">
    <name type="scientific">Nannocystis pusilla</name>
    <dbReference type="NCBI Taxonomy" id="889268"/>
    <lineage>
        <taxon>Bacteria</taxon>
        <taxon>Pseudomonadati</taxon>
        <taxon>Myxococcota</taxon>
        <taxon>Polyangia</taxon>
        <taxon>Nannocystales</taxon>
        <taxon>Nannocystaceae</taxon>
        <taxon>Nannocystis</taxon>
    </lineage>
</organism>
<feature type="transmembrane region" description="Helical" evidence="9">
    <location>
        <begin position="239"/>
        <end position="259"/>
    </location>
</feature>
<gene>
    <name evidence="10" type="ORF">K7C98_35360</name>
</gene>
<dbReference type="EMBL" id="JAIRAU010000048">
    <property type="protein sequence ID" value="MBZ5714542.1"/>
    <property type="molecule type" value="Genomic_DNA"/>
</dbReference>
<dbReference type="RefSeq" id="WP_224196275.1">
    <property type="nucleotide sequence ID" value="NZ_JAIRAU010000048.1"/>
</dbReference>
<evidence type="ECO:0000256" key="9">
    <source>
        <dbReference type="SAM" id="Phobius"/>
    </source>
</evidence>
<keyword evidence="4 9" id="KW-0812">Transmembrane</keyword>
<dbReference type="PANTHER" id="PTHR33281:SF19">
    <property type="entry name" value="VOLTAGE-DEPENDENT ANION CHANNEL-FORMING PROTEIN YNEE"/>
    <property type="match status" value="1"/>
</dbReference>
<keyword evidence="3" id="KW-1003">Cell membrane</keyword>
<comment type="caution">
    <text evidence="10">The sequence shown here is derived from an EMBL/GenBank/DDBJ whole genome shotgun (WGS) entry which is preliminary data.</text>
</comment>
<comment type="similarity">
    <text evidence="8">Belongs to the anion channel-forming bestrophin (TC 1.A.46) family.</text>
</comment>
<keyword evidence="6" id="KW-0406">Ion transport</keyword>
<accession>A0ABS7U2G7</accession>
<feature type="transmembrane region" description="Helical" evidence="9">
    <location>
        <begin position="265"/>
        <end position="284"/>
    </location>
</feature>
<evidence type="ECO:0000256" key="2">
    <source>
        <dbReference type="ARBA" id="ARBA00022448"/>
    </source>
</evidence>
<proteinExistence type="inferred from homology"/>
<evidence type="ECO:0000256" key="6">
    <source>
        <dbReference type="ARBA" id="ARBA00023065"/>
    </source>
</evidence>
<evidence type="ECO:0000256" key="3">
    <source>
        <dbReference type="ARBA" id="ARBA00022475"/>
    </source>
</evidence>
<name>A0ABS7U2G7_9BACT</name>
<feature type="transmembrane region" description="Helical" evidence="9">
    <location>
        <begin position="20"/>
        <end position="37"/>
    </location>
</feature>
<evidence type="ECO:0000256" key="5">
    <source>
        <dbReference type="ARBA" id="ARBA00022989"/>
    </source>
</evidence>
<keyword evidence="11" id="KW-1185">Reference proteome</keyword>
<sequence>MHAGRHYPLKHVIRWTRRETAAFAVIAAAPTVLYALYGCTWLTVPWLPIALIGTAVAFITGFKNNASYARLWEARQIWGGIVNTSRSFGVMACDYLLEEPGHSGPAPDLQAARDGLIARHIAWLTALRFQLREPRAWENMGLRHNVEYRRHYQIPERDSDYLGIELGKLLTAADCAAILGSTNPAAQLLAQQSHAIRGLRERGLLSDYRHVDLTRVLVELYEHQGKCERLKNFPYPRQFATLNLLFVWLFIVLVPLGLLQEFQKLGDGFVWCTIPASVVVAWVFHTMDKIGESSENPFEGGPNDVPITAIARAIEIDLREMLGHPDVPPPLQPRGDILM</sequence>
<keyword evidence="7 9" id="KW-0472">Membrane</keyword>
<comment type="subcellular location">
    <subcellularLocation>
        <location evidence="1">Cell membrane</location>
        <topology evidence="1">Multi-pass membrane protein</topology>
    </subcellularLocation>
</comment>
<keyword evidence="2" id="KW-0813">Transport</keyword>
<dbReference type="Proteomes" id="UP001139031">
    <property type="component" value="Unassembled WGS sequence"/>
</dbReference>
<dbReference type="PANTHER" id="PTHR33281">
    <property type="entry name" value="UPF0187 PROTEIN YNEE"/>
    <property type="match status" value="1"/>
</dbReference>
<protein>
    <recommendedName>
        <fullName evidence="12">Multidrug transporter</fullName>
    </recommendedName>
</protein>
<evidence type="ECO:0008006" key="12">
    <source>
        <dbReference type="Google" id="ProtNLM"/>
    </source>
</evidence>
<evidence type="ECO:0000313" key="11">
    <source>
        <dbReference type="Proteomes" id="UP001139031"/>
    </source>
</evidence>
<evidence type="ECO:0000313" key="10">
    <source>
        <dbReference type="EMBL" id="MBZ5714542.1"/>
    </source>
</evidence>
<evidence type="ECO:0000256" key="4">
    <source>
        <dbReference type="ARBA" id="ARBA00022692"/>
    </source>
</evidence>
<keyword evidence="5 9" id="KW-1133">Transmembrane helix</keyword>
<evidence type="ECO:0000256" key="7">
    <source>
        <dbReference type="ARBA" id="ARBA00023136"/>
    </source>
</evidence>
<feature type="transmembrane region" description="Helical" evidence="9">
    <location>
        <begin position="43"/>
        <end position="62"/>
    </location>
</feature>
<reference evidence="10" key="1">
    <citation type="submission" date="2021-08" db="EMBL/GenBank/DDBJ databases">
        <authorList>
            <person name="Stevens D.C."/>
        </authorList>
    </citation>
    <scope>NUCLEOTIDE SEQUENCE</scope>
    <source>
        <strain evidence="10">DSM 53165</strain>
    </source>
</reference>